<name>A0A319DIF5_9EURO</name>
<dbReference type="GO" id="GO:0032259">
    <property type="term" value="P:methylation"/>
    <property type="evidence" value="ECO:0007669"/>
    <property type="project" value="UniProtKB-KW"/>
</dbReference>
<dbReference type="InterPro" id="IPR029063">
    <property type="entry name" value="SAM-dependent_MTases_sf"/>
</dbReference>
<feature type="compositionally biased region" description="Polar residues" evidence="1">
    <location>
        <begin position="300"/>
        <end position="314"/>
    </location>
</feature>
<dbReference type="PANTHER" id="PTHR43591">
    <property type="entry name" value="METHYLTRANSFERASE"/>
    <property type="match status" value="1"/>
</dbReference>
<evidence type="ECO:0000313" key="3">
    <source>
        <dbReference type="Proteomes" id="UP000247810"/>
    </source>
</evidence>
<feature type="compositionally biased region" description="Polar residues" evidence="1">
    <location>
        <begin position="335"/>
        <end position="354"/>
    </location>
</feature>
<protein>
    <submittedName>
        <fullName evidence="2">S-adenosyl-L-methionine-dependent methyltransferase</fullName>
    </submittedName>
</protein>
<keyword evidence="2" id="KW-0489">Methyltransferase</keyword>
<dbReference type="Pfam" id="PF13489">
    <property type="entry name" value="Methyltransf_23"/>
    <property type="match status" value="1"/>
</dbReference>
<sequence length="367" mass="40637">MAAAVRDTQPYSTGISYPLPISIKEFHRLEEQVICLADLMGRTTHAPIPPKPSILLDIGCGTGAVTCYLGHAHPTAHVYGIDLSPVPNFHPKPPNVTYIQGDAHDISVLDPRLVPGTADLAFARLLICGIRDWLACISDMRDMMKPGAWIESQELNASVFDSSGRNIDDEMEWVRVMRQAMAMVENGLDPDAGSNVKRCMEEAGLVDVQSHVFRRPVGTWLADEEPGTKRVGEYDGKEMWTPMAVVLDELAVGKGRYGIDEVEELKRQMRRDMKPKVKGEKGVHFVFTVTLDLVTKQETITNDRPNYTPHVNSQSTPHPNPTLPPSLPTYPHNPTYATLSSLNHQTTPNATTLHPSARPDPTRNPNK</sequence>
<evidence type="ECO:0000256" key="1">
    <source>
        <dbReference type="SAM" id="MobiDB-lite"/>
    </source>
</evidence>
<reference evidence="2 3" key="1">
    <citation type="submission" date="2018-02" db="EMBL/GenBank/DDBJ databases">
        <title>The genomes of Aspergillus section Nigri reveals drivers in fungal speciation.</title>
        <authorList>
            <consortium name="DOE Joint Genome Institute"/>
            <person name="Vesth T.C."/>
            <person name="Nybo J."/>
            <person name="Theobald S."/>
            <person name="Brandl J."/>
            <person name="Frisvad J.C."/>
            <person name="Nielsen K.F."/>
            <person name="Lyhne E.K."/>
            <person name="Kogle M.E."/>
            <person name="Kuo A."/>
            <person name="Riley R."/>
            <person name="Clum A."/>
            <person name="Nolan M."/>
            <person name="Lipzen A."/>
            <person name="Salamov A."/>
            <person name="Henrissat B."/>
            <person name="Wiebenga A."/>
            <person name="De vries R.P."/>
            <person name="Grigoriev I.V."/>
            <person name="Mortensen U.H."/>
            <person name="Andersen M.R."/>
            <person name="Baker S.E."/>
        </authorList>
    </citation>
    <scope>NUCLEOTIDE SEQUENCE [LARGE SCALE GENOMIC DNA]</scope>
    <source>
        <strain evidence="2 3">CBS 707.79</strain>
    </source>
</reference>
<dbReference type="Proteomes" id="UP000247810">
    <property type="component" value="Unassembled WGS sequence"/>
</dbReference>
<dbReference type="STRING" id="1448320.A0A319DIF5"/>
<dbReference type="GO" id="GO:0008168">
    <property type="term" value="F:methyltransferase activity"/>
    <property type="evidence" value="ECO:0007669"/>
    <property type="project" value="UniProtKB-KW"/>
</dbReference>
<evidence type="ECO:0000313" key="2">
    <source>
        <dbReference type="EMBL" id="PYH97109.1"/>
    </source>
</evidence>
<keyword evidence="2" id="KW-0808">Transferase</keyword>
<accession>A0A319DIF5</accession>
<dbReference type="CDD" id="cd02440">
    <property type="entry name" value="AdoMet_MTases"/>
    <property type="match status" value="1"/>
</dbReference>
<keyword evidence="3" id="KW-1185">Reference proteome</keyword>
<organism evidence="2 3">
    <name type="scientific">Aspergillus ellipticus CBS 707.79</name>
    <dbReference type="NCBI Taxonomy" id="1448320"/>
    <lineage>
        <taxon>Eukaryota</taxon>
        <taxon>Fungi</taxon>
        <taxon>Dikarya</taxon>
        <taxon>Ascomycota</taxon>
        <taxon>Pezizomycotina</taxon>
        <taxon>Eurotiomycetes</taxon>
        <taxon>Eurotiomycetidae</taxon>
        <taxon>Eurotiales</taxon>
        <taxon>Aspergillaceae</taxon>
        <taxon>Aspergillus</taxon>
        <taxon>Aspergillus subgen. Circumdati</taxon>
    </lineage>
</organism>
<proteinExistence type="predicted"/>
<feature type="compositionally biased region" description="Pro residues" evidence="1">
    <location>
        <begin position="318"/>
        <end position="328"/>
    </location>
</feature>
<dbReference type="OrthoDB" id="10017101at2759"/>
<dbReference type="AlphaFoldDB" id="A0A319DIF5"/>
<dbReference type="Gene3D" id="3.40.50.150">
    <property type="entry name" value="Vaccinia Virus protein VP39"/>
    <property type="match status" value="1"/>
</dbReference>
<feature type="region of interest" description="Disordered" evidence="1">
    <location>
        <begin position="300"/>
        <end position="367"/>
    </location>
</feature>
<dbReference type="VEuPathDB" id="FungiDB:BO71DRAFT_439144"/>
<dbReference type="PANTHER" id="PTHR43591:SF24">
    <property type="entry name" value="2-METHOXY-6-POLYPRENYL-1,4-BENZOQUINOL METHYLASE, MITOCHONDRIAL"/>
    <property type="match status" value="1"/>
</dbReference>
<dbReference type="SUPFAM" id="SSF53335">
    <property type="entry name" value="S-adenosyl-L-methionine-dependent methyltransferases"/>
    <property type="match status" value="1"/>
</dbReference>
<dbReference type="EMBL" id="KZ825829">
    <property type="protein sequence ID" value="PYH97109.1"/>
    <property type="molecule type" value="Genomic_DNA"/>
</dbReference>
<gene>
    <name evidence="2" type="ORF">BO71DRAFT_439144</name>
</gene>